<comment type="caution">
    <text evidence="2">The sequence shown here is derived from an EMBL/GenBank/DDBJ whole genome shotgun (WGS) entry which is preliminary data.</text>
</comment>
<dbReference type="EMBL" id="JARGEI010000032">
    <property type="protein sequence ID" value="KAJ8704070.1"/>
    <property type="molecule type" value="Genomic_DNA"/>
</dbReference>
<evidence type="ECO:0000259" key="1">
    <source>
        <dbReference type="Pfam" id="PF05729"/>
    </source>
</evidence>
<evidence type="ECO:0000313" key="3">
    <source>
        <dbReference type="Proteomes" id="UP001231518"/>
    </source>
</evidence>
<sequence>MDIQTYKKRAGTSGVQGHLYETKLLSLIHFRLTHDDSVENFSLATNRDDIGAFDDICFRANVKGFDKPLAVFLQAKHRENDKLVTFSKADLVKYFGSYLEIRRAYTPDNKDMIFGGKFDETECFFIMYTTAKDDPNYKKYEGTIADCLNELIGTGGCCTQPSYTDDDLDTLCKIVTEEQITTLAEQLAKFICDESDSVMSMNNDIMLRYHVILALKVFDVSNIQTEGHRIASFRQDFFITNEEFLKQMKNIICLEVIKKQHWEETDVQSLLLKFFKEPSDVATLSKLLIGSVLKYKKGKLDFVSKLVTDDQKRQLDKANIPQSTIYEAAELAAKDYLLSLKIKVPALFGNKNLAIRGNDKKIQKRLNYLTTKIKEILKQPNPSYIVTIDESLGDGFLQLNGGIASAVGNILVLDETSNFLKFTDTDESLGNLAKTWYETLKSEIPNFHDYRLDVKVKNFPKLSFERGEYDLSLVREFYNKLLFYTNQADQNGVEDILRGEIEDNPCNNVKNFRERSELIFLKYHHDVQDLWMSKVGSYLTKESEIYENAVTYAINESLMGVLNKMYNIKNQDYTCNENVVKRFGLHDHFIGTVIATECCVLTVAKVEQCLGNVDYVVLDLEYICKLPLKSHNNLCKELTNTIKEKIIVIVCNTFLDSSDSCKRLETVAKAVEGKLIIIITMKISVDILTQYFPQASKVLNDDRIVMTDLSVESQKKLLATSKIKFQGEDLSLEIILDDDSIKLIEDDVFNKIINHETLTVGNSVINRNYEKVKPFYMERRVSRTKQKKNDNFDEIKDKLLRSLYDLEDDVVLITAMPGMGKSTLLTHLSLNTKEFDPKVWIVRINLLEHARTLSKWQENKIVVNTLESLKFICKIALDEKCDDLNKEEDIYIELEESPNGIVSLNECSGGSSTIFQLKMFLHFYNRRKLIFVFDGFDEIFPHYEREALSLLKSVRSYPRQHKVWITSRSFNLIKSVLEQEFGRSYEIEHFTKSEQHTYFNTFWRSKLQIQNLSGEQIQNIFVFLNYIKGLLYSELFLLDALLQRNPAHTVYLNFLAFLQAESIITDIIIPFSYDIYTSYLSEFNRKYRIFVGYPNDLIAPPLHLYLLAEYVHKKIKEVDGEVWKWNVNVMSYIFYEYYYETKIKNIRFQEKNRIDIFKPDNKMTYEKERADTMAKHKKLGAYAIFYPHVEVFEEAELKEIEDIIDELRDGREKTGLIRTVAENIPLFVHMSFAEYFAVEYICDQLKNENDVEKQEMLWNFIVNVMFRECGRSIFYLFNTKIGMDEELRSVVENNKRIIFRLLYEQHWYYLALACTNYEITDNRNRGIEYLEMYQNGLHVVSMCKDLFDRNKLDENSYLNFKDLIHFYPGSDNVPHERIDEKFIVANVKGNNEVQFLKKFMKKPAKDFANGFRIEVSPRYPTTENKNN</sequence>
<dbReference type="Pfam" id="PF05729">
    <property type="entry name" value="NACHT"/>
    <property type="match status" value="1"/>
</dbReference>
<dbReference type="InterPro" id="IPR007111">
    <property type="entry name" value="NACHT_NTPase"/>
</dbReference>
<gene>
    <name evidence="2" type="ORF">PYW07_013364</name>
</gene>
<organism evidence="2 3">
    <name type="scientific">Mythimna separata</name>
    <name type="common">Oriental armyworm</name>
    <name type="synonym">Pseudaletia separata</name>
    <dbReference type="NCBI Taxonomy" id="271217"/>
    <lineage>
        <taxon>Eukaryota</taxon>
        <taxon>Metazoa</taxon>
        <taxon>Ecdysozoa</taxon>
        <taxon>Arthropoda</taxon>
        <taxon>Hexapoda</taxon>
        <taxon>Insecta</taxon>
        <taxon>Pterygota</taxon>
        <taxon>Neoptera</taxon>
        <taxon>Endopterygota</taxon>
        <taxon>Lepidoptera</taxon>
        <taxon>Glossata</taxon>
        <taxon>Ditrysia</taxon>
        <taxon>Noctuoidea</taxon>
        <taxon>Noctuidae</taxon>
        <taxon>Noctuinae</taxon>
        <taxon>Hadenini</taxon>
        <taxon>Mythimna</taxon>
    </lineage>
</organism>
<proteinExistence type="predicted"/>
<feature type="domain" description="NACHT" evidence="1">
    <location>
        <begin position="810"/>
        <end position="1003"/>
    </location>
</feature>
<dbReference type="Gene3D" id="3.40.50.300">
    <property type="entry name" value="P-loop containing nucleotide triphosphate hydrolases"/>
    <property type="match status" value="1"/>
</dbReference>
<dbReference type="SUPFAM" id="SSF52540">
    <property type="entry name" value="P-loop containing nucleoside triphosphate hydrolases"/>
    <property type="match status" value="1"/>
</dbReference>
<protein>
    <recommendedName>
        <fullName evidence="1">NACHT domain-containing protein</fullName>
    </recommendedName>
</protein>
<keyword evidence="3" id="KW-1185">Reference proteome</keyword>
<accession>A0AAD7Y682</accession>
<reference evidence="2" key="1">
    <citation type="submission" date="2023-03" db="EMBL/GenBank/DDBJ databases">
        <title>Chromosome-level genomes of two armyworms, Mythimna separata and Mythimna loreyi, provide insights into the biosynthesis and reception of sex pheromones.</title>
        <authorList>
            <person name="Zhao H."/>
        </authorList>
    </citation>
    <scope>NUCLEOTIDE SEQUENCE</scope>
    <source>
        <strain evidence="2">BeijingLab</strain>
        <tissue evidence="2">Pupa</tissue>
    </source>
</reference>
<dbReference type="Proteomes" id="UP001231518">
    <property type="component" value="Chromosome 31"/>
</dbReference>
<evidence type="ECO:0000313" key="2">
    <source>
        <dbReference type="EMBL" id="KAJ8704070.1"/>
    </source>
</evidence>
<dbReference type="InterPro" id="IPR027417">
    <property type="entry name" value="P-loop_NTPase"/>
</dbReference>
<name>A0AAD7Y682_MYTSE</name>